<evidence type="ECO:0000313" key="2">
    <source>
        <dbReference type="EMBL" id="BAO58397.1"/>
    </source>
</evidence>
<dbReference type="AlphaFoldDB" id="X5IEB7"/>
<geneLocation type="plasmid" evidence="1">
    <name>pCP-OS1</name>
</geneLocation>
<dbReference type="RefSeq" id="WP_024269841.1">
    <property type="nucleotide sequence ID" value="NC_023917.1"/>
</dbReference>
<reference evidence="2" key="1">
    <citation type="journal article" date="2014" name="Infect. Immun.">
        <title>BEC, a novel enterotoxin of Clostridium perfringens found in human clinical isolates from acute gastroenteritis outbreaks.</title>
        <authorList>
            <person name="Yonogi S."/>
            <person name="Matsuda S."/>
            <person name="Kawai T."/>
            <person name="Yoda T."/>
            <person name="Harada T."/>
            <person name="Kumeda Y."/>
            <person name="Gotoh K."/>
            <person name="Hiyoshi H."/>
            <person name="Nakamura S."/>
            <person name="Kodama T."/>
            <person name="Iida T."/>
        </authorList>
    </citation>
    <scope>NUCLEOTIDE SEQUENCE</scope>
    <source>
        <strain evidence="1">OS1</strain>
        <strain evidence="2">TS1</strain>
        <plasmid evidence="1">pCP-OS1</plasmid>
        <plasmid evidence="2">pCP-TS1</plasmid>
    </source>
</reference>
<organism evidence="2">
    <name type="scientific">Clostridium perfringens</name>
    <dbReference type="NCBI Taxonomy" id="1502"/>
    <lineage>
        <taxon>Bacteria</taxon>
        <taxon>Bacillati</taxon>
        <taxon>Bacillota</taxon>
        <taxon>Clostridia</taxon>
        <taxon>Eubacteriales</taxon>
        <taxon>Clostridiaceae</taxon>
        <taxon>Clostridium</taxon>
    </lineage>
</organism>
<dbReference type="EMBL" id="AP013034">
    <property type="protein sequence ID" value="BAO58397.1"/>
    <property type="molecule type" value="Genomic_DNA"/>
</dbReference>
<evidence type="ECO:0000313" key="1">
    <source>
        <dbReference type="EMBL" id="BAO58342.1"/>
    </source>
</evidence>
<proteinExistence type="predicted"/>
<name>X5IEB7_CLOPF</name>
<geneLocation type="plasmid" evidence="2">
    <name>pCP-TS1</name>
</geneLocation>
<protein>
    <submittedName>
        <fullName evidence="2">Uncharacterized protein</fullName>
    </submittedName>
</protein>
<accession>X5IEB7</accession>
<keyword evidence="2" id="KW-0614">Plasmid</keyword>
<sequence length="100" mass="12281">MQQELIRKKIIEFLQWNDKNGYYTEERCDLEEVPRMTYKESIKYFFGVINGDFYNSKADNIFELTYEEVIRLSKENNFYEDTKRKLKRLIKGNIKYNEIV</sequence>
<dbReference type="EMBL" id="AP013033">
    <property type="protein sequence ID" value="BAO58342.1"/>
    <property type="molecule type" value="Genomic_DNA"/>
</dbReference>